<evidence type="ECO:0000256" key="1">
    <source>
        <dbReference type="SAM" id="MobiDB-lite"/>
    </source>
</evidence>
<proteinExistence type="predicted"/>
<name>A0A914Q3K8_9BILA</name>
<accession>A0A914Q3K8</accession>
<feature type="compositionally biased region" description="Polar residues" evidence="1">
    <location>
        <begin position="9"/>
        <end position="21"/>
    </location>
</feature>
<reference evidence="3" key="1">
    <citation type="submission" date="2022-11" db="UniProtKB">
        <authorList>
            <consortium name="WormBaseParasite"/>
        </authorList>
    </citation>
    <scope>IDENTIFICATION</scope>
</reference>
<sequence>MSVKYHQKCYQSPSQEPKLLPTSTATADSYEKGCFFTYRGEDTGYFYTATGDCLSVFELNGDIEDATLSFTIAFGSTAKVIDCIYFPLNETSPGLVVAVYDSALTKRKHKCYLAYVSLTKKRVLKKVTAPGQVYSLANIIDGEQYPSQVHGLNSAFQRKWPHIIGVSIYGCGGALTHLAMTSEDEEHGERCHKAKNVIILGKTFITDEDSFIFRDDQGRQYSGNRSNFYVSKFAYVERCAIVIMGFPFGGIYMASLRTQRPYAFFMAEGVIEDCAIQDADDDPRGCFYMWFALSRGVK</sequence>
<dbReference type="Proteomes" id="UP000887578">
    <property type="component" value="Unplaced"/>
</dbReference>
<organism evidence="2 3">
    <name type="scientific">Panagrolaimus davidi</name>
    <dbReference type="NCBI Taxonomy" id="227884"/>
    <lineage>
        <taxon>Eukaryota</taxon>
        <taxon>Metazoa</taxon>
        <taxon>Ecdysozoa</taxon>
        <taxon>Nematoda</taxon>
        <taxon>Chromadorea</taxon>
        <taxon>Rhabditida</taxon>
        <taxon>Tylenchina</taxon>
        <taxon>Panagrolaimomorpha</taxon>
        <taxon>Panagrolaimoidea</taxon>
        <taxon>Panagrolaimidae</taxon>
        <taxon>Panagrolaimus</taxon>
    </lineage>
</organism>
<evidence type="ECO:0000313" key="3">
    <source>
        <dbReference type="WBParaSite" id="PDA_v2.g25818.t1"/>
    </source>
</evidence>
<evidence type="ECO:0000313" key="2">
    <source>
        <dbReference type="Proteomes" id="UP000887578"/>
    </source>
</evidence>
<feature type="region of interest" description="Disordered" evidence="1">
    <location>
        <begin position="1"/>
        <end position="21"/>
    </location>
</feature>
<keyword evidence="2" id="KW-1185">Reference proteome</keyword>
<dbReference type="AlphaFoldDB" id="A0A914Q3K8"/>
<dbReference type="WBParaSite" id="PDA_v2.g25818.t1">
    <property type="protein sequence ID" value="PDA_v2.g25818.t1"/>
    <property type="gene ID" value="PDA_v2.g25818"/>
</dbReference>
<protein>
    <submittedName>
        <fullName evidence="3">Uncharacterized protein</fullName>
    </submittedName>
</protein>